<protein>
    <submittedName>
        <fullName evidence="10">Putative ABC transport system permease protein</fullName>
    </submittedName>
</protein>
<proteinExistence type="inferred from homology"/>
<dbReference type="Pfam" id="PF02687">
    <property type="entry name" value="FtsX"/>
    <property type="match status" value="1"/>
</dbReference>
<comment type="subcellular location">
    <subcellularLocation>
        <location evidence="1">Cell membrane</location>
        <topology evidence="1">Multi-pass membrane protein</topology>
    </subcellularLocation>
</comment>
<dbReference type="InterPro" id="IPR003838">
    <property type="entry name" value="ABC3_permease_C"/>
</dbReference>
<feature type="domain" description="ABC3 transporter permease C-terminal" evidence="8">
    <location>
        <begin position="280"/>
        <end position="392"/>
    </location>
</feature>
<evidence type="ECO:0000256" key="6">
    <source>
        <dbReference type="ARBA" id="ARBA00038076"/>
    </source>
</evidence>
<feature type="domain" description="MacB-like periplasmic core" evidence="9">
    <location>
        <begin position="21"/>
        <end position="241"/>
    </location>
</feature>
<feature type="transmembrane region" description="Helical" evidence="7">
    <location>
        <begin position="276"/>
        <end position="301"/>
    </location>
</feature>
<evidence type="ECO:0000256" key="5">
    <source>
        <dbReference type="ARBA" id="ARBA00023136"/>
    </source>
</evidence>
<comment type="similarity">
    <text evidence="6">Belongs to the ABC-4 integral membrane protein family.</text>
</comment>
<dbReference type="InterPro" id="IPR025857">
    <property type="entry name" value="MacB_PCD"/>
</dbReference>
<dbReference type="Pfam" id="PF12704">
    <property type="entry name" value="MacB_PCD"/>
    <property type="match status" value="1"/>
</dbReference>
<feature type="transmembrane region" description="Helical" evidence="7">
    <location>
        <begin position="21"/>
        <end position="42"/>
    </location>
</feature>
<dbReference type="RefSeq" id="WP_087677935.1">
    <property type="nucleotide sequence ID" value="NZ_FUWV01000002.1"/>
</dbReference>
<feature type="transmembrane region" description="Helical" evidence="7">
    <location>
        <begin position="363"/>
        <end position="383"/>
    </location>
</feature>
<evidence type="ECO:0000256" key="1">
    <source>
        <dbReference type="ARBA" id="ARBA00004651"/>
    </source>
</evidence>
<dbReference type="InterPro" id="IPR050250">
    <property type="entry name" value="Macrolide_Exporter_MacB"/>
</dbReference>
<keyword evidence="11" id="KW-1185">Reference proteome</keyword>
<keyword evidence="4 7" id="KW-1133">Transmembrane helix</keyword>
<dbReference type="GO" id="GO:0022857">
    <property type="term" value="F:transmembrane transporter activity"/>
    <property type="evidence" value="ECO:0007669"/>
    <property type="project" value="TreeGrafter"/>
</dbReference>
<evidence type="ECO:0000313" key="11">
    <source>
        <dbReference type="Proteomes" id="UP000196365"/>
    </source>
</evidence>
<keyword evidence="2" id="KW-1003">Cell membrane</keyword>
<dbReference type="OrthoDB" id="9770036at2"/>
<evidence type="ECO:0000313" key="10">
    <source>
        <dbReference type="EMBL" id="SJZ40769.1"/>
    </source>
</evidence>
<accession>A0A1T4KED8</accession>
<dbReference type="Proteomes" id="UP000196365">
    <property type="component" value="Unassembled WGS sequence"/>
</dbReference>
<dbReference type="PANTHER" id="PTHR30572">
    <property type="entry name" value="MEMBRANE COMPONENT OF TRANSPORTER-RELATED"/>
    <property type="match status" value="1"/>
</dbReference>
<keyword evidence="5 7" id="KW-0472">Membrane</keyword>
<feature type="transmembrane region" description="Helical" evidence="7">
    <location>
        <begin position="330"/>
        <end position="351"/>
    </location>
</feature>
<dbReference type="EMBL" id="FUWV01000002">
    <property type="protein sequence ID" value="SJZ40769.1"/>
    <property type="molecule type" value="Genomic_DNA"/>
</dbReference>
<sequence length="398" mass="43676">MKIEVLFRTAFQSLRQNARRSLLTMFGIVIGIASVICIISIGKGFQKETISNLTSSDSDQMSVVVTFLPNNPMLDVSRIQPFSRKNLLELTEIKGVDRVEEGSNQANIQFADVLVKNQNESQLVGLVKEQGQEVIAGQSLTIIDNDAKKRVVVIREDTAKKLYGSADKSIGKMIKVNGIPFYIKGIAKALDSYSFTSTGNDIEIPEATYQQYFHQQQNATELTVFLENGVSPKEISDELTHYLQENGATKNLGSYTVIDMSQIMEAIGKVIDGLTYFISAIAGISLFIAGVGVMNMMYISVSERTKEIGIRRSLGATEASIQCQFLLEGLMITTIGGIIGYLFGIGLAYLIAKFLPFDISIDLFTILLAIGVSMFIGIVFSVMPARTAAKKDVVEILR</sequence>
<name>A0A1T4KED8_9FIRM</name>
<dbReference type="AlphaFoldDB" id="A0A1T4KED8"/>
<organism evidence="10 11">
    <name type="scientific">Garciella nitratireducens DSM 15102</name>
    <dbReference type="NCBI Taxonomy" id="1121911"/>
    <lineage>
        <taxon>Bacteria</taxon>
        <taxon>Bacillati</taxon>
        <taxon>Bacillota</taxon>
        <taxon>Clostridia</taxon>
        <taxon>Eubacteriales</taxon>
        <taxon>Eubacteriaceae</taxon>
        <taxon>Garciella</taxon>
    </lineage>
</organism>
<evidence type="ECO:0000256" key="4">
    <source>
        <dbReference type="ARBA" id="ARBA00022989"/>
    </source>
</evidence>
<evidence type="ECO:0000259" key="9">
    <source>
        <dbReference type="Pfam" id="PF12704"/>
    </source>
</evidence>
<dbReference type="PANTHER" id="PTHR30572:SF4">
    <property type="entry name" value="ABC TRANSPORTER PERMEASE YTRF"/>
    <property type="match status" value="1"/>
</dbReference>
<evidence type="ECO:0000259" key="8">
    <source>
        <dbReference type="Pfam" id="PF02687"/>
    </source>
</evidence>
<reference evidence="10 11" key="1">
    <citation type="submission" date="2017-02" db="EMBL/GenBank/DDBJ databases">
        <authorList>
            <person name="Peterson S.W."/>
        </authorList>
    </citation>
    <scope>NUCLEOTIDE SEQUENCE [LARGE SCALE GENOMIC DNA]</scope>
    <source>
        <strain evidence="10 11">DSM 15102</strain>
    </source>
</reference>
<evidence type="ECO:0000256" key="3">
    <source>
        <dbReference type="ARBA" id="ARBA00022692"/>
    </source>
</evidence>
<evidence type="ECO:0000256" key="2">
    <source>
        <dbReference type="ARBA" id="ARBA00022475"/>
    </source>
</evidence>
<gene>
    <name evidence="10" type="ORF">SAMN02745973_00483</name>
</gene>
<keyword evidence="3 7" id="KW-0812">Transmembrane</keyword>
<dbReference type="GO" id="GO:0005886">
    <property type="term" value="C:plasma membrane"/>
    <property type="evidence" value="ECO:0007669"/>
    <property type="project" value="UniProtKB-SubCell"/>
</dbReference>
<evidence type="ECO:0000256" key="7">
    <source>
        <dbReference type="SAM" id="Phobius"/>
    </source>
</evidence>